<dbReference type="CDD" id="cd06151">
    <property type="entry name" value="YjgF_YER057c_UK114_like_3"/>
    <property type="match status" value="1"/>
</dbReference>
<keyword evidence="4" id="KW-1185">Reference proteome</keyword>
<dbReference type="InterPro" id="IPR019897">
    <property type="entry name" value="RidA_CS"/>
</dbReference>
<dbReference type="AlphaFoldDB" id="A0A4Q7NKQ5"/>
<dbReference type="PROSITE" id="PS01094">
    <property type="entry name" value="UPF0076"/>
    <property type="match status" value="1"/>
</dbReference>
<evidence type="ECO:0000256" key="2">
    <source>
        <dbReference type="SAM" id="SignalP"/>
    </source>
</evidence>
<dbReference type="Gene3D" id="3.30.1330.40">
    <property type="entry name" value="RutC-like"/>
    <property type="match status" value="1"/>
</dbReference>
<keyword evidence="2" id="KW-0732">Signal</keyword>
<dbReference type="OrthoDB" id="9803101at2"/>
<evidence type="ECO:0000313" key="4">
    <source>
        <dbReference type="Proteomes" id="UP000292445"/>
    </source>
</evidence>
<dbReference type="RefSeq" id="WP_130356856.1">
    <property type="nucleotide sequence ID" value="NZ_SGXC01000001.1"/>
</dbReference>
<evidence type="ECO:0000256" key="1">
    <source>
        <dbReference type="ARBA" id="ARBA00010552"/>
    </source>
</evidence>
<dbReference type="GO" id="GO:0005829">
    <property type="term" value="C:cytosol"/>
    <property type="evidence" value="ECO:0007669"/>
    <property type="project" value="TreeGrafter"/>
</dbReference>
<dbReference type="EMBL" id="SGXC01000001">
    <property type="protein sequence ID" value="RZS85685.1"/>
    <property type="molecule type" value="Genomic_DNA"/>
</dbReference>
<comment type="caution">
    <text evidence="3">The sequence shown here is derived from an EMBL/GenBank/DDBJ whole genome shotgun (WGS) entry which is preliminary data.</text>
</comment>
<reference evidence="3 4" key="1">
    <citation type="submission" date="2019-02" db="EMBL/GenBank/DDBJ databases">
        <title>Genomic Encyclopedia of Type Strains, Phase IV (KMG-IV): sequencing the most valuable type-strain genomes for metagenomic binning, comparative biology and taxonomic classification.</title>
        <authorList>
            <person name="Goeker M."/>
        </authorList>
    </citation>
    <scope>NUCLEOTIDE SEQUENCE [LARGE SCALE GENOMIC DNA]</scope>
    <source>
        <strain evidence="3 4">K24</strain>
    </source>
</reference>
<gene>
    <name evidence="3" type="ORF">EV675_1715</name>
</gene>
<accession>A0A4Q7NKQ5</accession>
<sequence length="167" mass="17906">MSFTARAALMILPSALLLAQGAQAEGIVRHASSNPNAPMSSAVQIPPSATTYYLSGQVPAAVNPNAPRESREAFGDTETQTVSVLERIEATLKPLGLGMKDVVKMQVFLVADPQKNNKMDFRGFMAGYAKFFGKTQPNLPARSVMEVARLANDGWLVEIEVIAAKAN</sequence>
<organism evidence="3 4">
    <name type="scientific">Pigmentiphaga kullae</name>
    <dbReference type="NCBI Taxonomy" id="151784"/>
    <lineage>
        <taxon>Bacteria</taxon>
        <taxon>Pseudomonadati</taxon>
        <taxon>Pseudomonadota</taxon>
        <taxon>Betaproteobacteria</taxon>
        <taxon>Burkholderiales</taxon>
        <taxon>Alcaligenaceae</taxon>
        <taxon>Pigmentiphaga</taxon>
    </lineage>
</organism>
<feature type="signal peptide" evidence="2">
    <location>
        <begin position="1"/>
        <end position="24"/>
    </location>
</feature>
<dbReference type="SUPFAM" id="SSF55298">
    <property type="entry name" value="YjgF-like"/>
    <property type="match status" value="1"/>
</dbReference>
<dbReference type="InterPro" id="IPR035959">
    <property type="entry name" value="RutC-like_sf"/>
</dbReference>
<feature type="chain" id="PRO_5020460814" evidence="2">
    <location>
        <begin position="25"/>
        <end position="167"/>
    </location>
</feature>
<evidence type="ECO:0000313" key="3">
    <source>
        <dbReference type="EMBL" id="RZS85685.1"/>
    </source>
</evidence>
<protein>
    <submittedName>
        <fullName evidence="3">Enamine deaminase RidA (YjgF/YER057c/UK114 family)</fullName>
    </submittedName>
</protein>
<comment type="similarity">
    <text evidence="1">Belongs to the RutC family.</text>
</comment>
<dbReference type="PANTHER" id="PTHR11803:SF59">
    <property type="entry name" value="ENDORIBONUCLEASE"/>
    <property type="match status" value="1"/>
</dbReference>
<dbReference type="InterPro" id="IPR006175">
    <property type="entry name" value="YjgF/YER057c/UK114"/>
</dbReference>
<dbReference type="Pfam" id="PF01042">
    <property type="entry name" value="Ribonuc_L-PSP"/>
    <property type="match status" value="1"/>
</dbReference>
<proteinExistence type="inferred from homology"/>
<name>A0A4Q7NKQ5_9BURK</name>
<dbReference type="Proteomes" id="UP000292445">
    <property type="component" value="Unassembled WGS sequence"/>
</dbReference>
<dbReference type="PANTHER" id="PTHR11803">
    <property type="entry name" value="2-IMINOBUTANOATE/2-IMINOPROPANOATE DEAMINASE RIDA"/>
    <property type="match status" value="1"/>
</dbReference>
<dbReference type="GO" id="GO:0019239">
    <property type="term" value="F:deaminase activity"/>
    <property type="evidence" value="ECO:0007669"/>
    <property type="project" value="TreeGrafter"/>
</dbReference>